<evidence type="ECO:0000313" key="1">
    <source>
        <dbReference type="EMBL" id="RUR76291.1"/>
    </source>
</evidence>
<comment type="caution">
    <text evidence="1">The sequence shown here is derived from an EMBL/GenBank/DDBJ whole genome shotgun (WGS) entry which is preliminary data.</text>
</comment>
<sequence>MHLSTASVQSQATTKKLIQSGWDMPTPKFFREHIKQMEQRPFDGVIIKLNAGKEVFKKKPYPDTVFTQDRKDLAAIKSSKLANNFIVMWSAIEEGWDWFNDDDWAAAEKNIQNFAKSAKAGRFKGIAFDLEPYGYTPWHYEVQPQHDNKTFQEYQRQVRKRGARFMRVLQTTQPQTEVLTLGLFSWMKALLAETTDPAKLQQKLVNDKYGLWPAFVNGMLDAARPGSVIIDGNEGAYYFYRAAWFAGMRDLIRKDARAFVDPANRKKYDNQVKIGQAVYMDLVLDLFEKPANNAKNAWYGMRMPHFLSPNDRLQLLEHNIYHALKNTDKYAWVWGERMDWWQNRIPKGAEDVIRRAKAKIQKGKPLGFDIDVATTKALNKCKAINSEC</sequence>
<evidence type="ECO:0008006" key="3">
    <source>
        <dbReference type="Google" id="ProtNLM"/>
    </source>
</evidence>
<evidence type="ECO:0000313" key="2">
    <source>
        <dbReference type="Proteomes" id="UP000268857"/>
    </source>
</evidence>
<keyword evidence="2" id="KW-1185">Reference proteome</keyword>
<accession>A0A3S0XT51</accession>
<organism evidence="1 2">
    <name type="scientific">Chlorogloeopsis fritschii PCC 6912</name>
    <dbReference type="NCBI Taxonomy" id="211165"/>
    <lineage>
        <taxon>Bacteria</taxon>
        <taxon>Bacillati</taxon>
        <taxon>Cyanobacteriota</taxon>
        <taxon>Cyanophyceae</taxon>
        <taxon>Nostocales</taxon>
        <taxon>Chlorogloeopsidaceae</taxon>
        <taxon>Chlorogloeopsis</taxon>
    </lineage>
</organism>
<gene>
    <name evidence="1" type="ORF">PCC6912_44630</name>
</gene>
<name>A0A3S0XT51_CHLFR</name>
<protein>
    <recommendedName>
        <fullName evidence="3">Glycoside hydrolase family 42 N-terminal domain-containing protein</fullName>
    </recommendedName>
</protein>
<dbReference type="STRING" id="211165.GCA_000317285_03525"/>
<proteinExistence type="predicted"/>
<dbReference type="EMBL" id="RSCJ01000021">
    <property type="protein sequence ID" value="RUR76291.1"/>
    <property type="molecule type" value="Genomic_DNA"/>
</dbReference>
<dbReference type="AlphaFoldDB" id="A0A3S0XT51"/>
<dbReference type="Proteomes" id="UP000268857">
    <property type="component" value="Unassembled WGS sequence"/>
</dbReference>
<reference evidence="1 2" key="1">
    <citation type="journal article" date="2019" name="Genome Biol. Evol.">
        <title>Day and night: Metabolic profiles and evolutionary relationships of six axenic non-marine cyanobacteria.</title>
        <authorList>
            <person name="Will S.E."/>
            <person name="Henke P."/>
            <person name="Boedeker C."/>
            <person name="Huang S."/>
            <person name="Brinkmann H."/>
            <person name="Rohde M."/>
            <person name="Jarek M."/>
            <person name="Friedl T."/>
            <person name="Seufert S."/>
            <person name="Schumacher M."/>
            <person name="Overmann J."/>
            <person name="Neumann-Schaal M."/>
            <person name="Petersen J."/>
        </authorList>
    </citation>
    <scope>NUCLEOTIDE SEQUENCE [LARGE SCALE GENOMIC DNA]</scope>
    <source>
        <strain evidence="1 2">PCC 6912</strain>
    </source>
</reference>